<reference evidence="1 2" key="2">
    <citation type="submission" date="2019-01" db="EMBL/GenBank/DDBJ databases">
        <authorList>
            <person name="Li Y."/>
        </authorList>
    </citation>
    <scope>NUCLEOTIDE SEQUENCE [LARGE SCALE GENOMIC DNA]</scope>
    <source>
        <strain evidence="1 2">SK2B-1</strain>
    </source>
</reference>
<name>A0A443J7A5_9RHOB</name>
<dbReference type="Proteomes" id="UP000284476">
    <property type="component" value="Unassembled WGS sequence"/>
</dbReference>
<dbReference type="InterPro" id="IPR010921">
    <property type="entry name" value="Trp_repressor/repl_initiator"/>
</dbReference>
<evidence type="ECO:0000313" key="1">
    <source>
        <dbReference type="EMBL" id="RWR16414.1"/>
    </source>
</evidence>
<evidence type="ECO:0008006" key="3">
    <source>
        <dbReference type="Google" id="ProtNLM"/>
    </source>
</evidence>
<evidence type="ECO:0000313" key="2">
    <source>
        <dbReference type="Proteomes" id="UP000284476"/>
    </source>
</evidence>
<reference evidence="1 2" key="1">
    <citation type="submission" date="2019-01" db="EMBL/GenBank/DDBJ databases">
        <title>Sinorhodobacter populi sp. nov. isolated from the symptomatic bark tissue of Populus euramericana canker.</title>
        <authorList>
            <person name="Xu G."/>
        </authorList>
    </citation>
    <scope>NUCLEOTIDE SEQUENCE [LARGE SCALE GENOMIC DNA]</scope>
    <source>
        <strain evidence="1 2">SK2B-1</strain>
    </source>
</reference>
<organism evidence="1 2">
    <name type="scientific">Paenirhodobacter populi</name>
    <dbReference type="NCBI Taxonomy" id="2306993"/>
    <lineage>
        <taxon>Bacteria</taxon>
        <taxon>Pseudomonadati</taxon>
        <taxon>Pseudomonadota</taxon>
        <taxon>Alphaproteobacteria</taxon>
        <taxon>Rhodobacterales</taxon>
        <taxon>Rhodobacter group</taxon>
        <taxon>Paenirhodobacter</taxon>
    </lineage>
</organism>
<gene>
    <name evidence="1" type="ORF">D2T30_21725</name>
</gene>
<dbReference type="GO" id="GO:0043565">
    <property type="term" value="F:sequence-specific DNA binding"/>
    <property type="evidence" value="ECO:0007669"/>
    <property type="project" value="InterPro"/>
</dbReference>
<comment type="caution">
    <text evidence="1">The sequence shown here is derived from an EMBL/GenBank/DDBJ whole genome shotgun (WGS) entry which is preliminary data.</text>
</comment>
<dbReference type="RefSeq" id="WP_128210504.1">
    <property type="nucleotide sequence ID" value="NZ_JBHRSO010000038.1"/>
</dbReference>
<sequence length="77" mass="8815">MNRKQREYLRDVFRAAAGRHGLTEADLYIRDQSKPLVAARHEAWAEARRSGFTLKEIASIAGWDHTSVMHGARRPVQ</sequence>
<dbReference type="Gene3D" id="1.10.1750.10">
    <property type="match status" value="1"/>
</dbReference>
<dbReference type="EMBL" id="SAUZ01000044">
    <property type="protein sequence ID" value="RWR16414.1"/>
    <property type="molecule type" value="Genomic_DNA"/>
</dbReference>
<accession>A0A443J7A5</accession>
<protein>
    <recommendedName>
        <fullName evidence="3">Chromosomal replication initiator protein DnaA</fullName>
    </recommendedName>
</protein>
<dbReference type="SUPFAM" id="SSF48295">
    <property type="entry name" value="TrpR-like"/>
    <property type="match status" value="1"/>
</dbReference>
<proteinExistence type="predicted"/>
<dbReference type="AlphaFoldDB" id="A0A443J7A5"/>